<dbReference type="PANTHER" id="PTHR48475:SF2">
    <property type="entry name" value="RIBONUCLEASE H"/>
    <property type="match status" value="1"/>
</dbReference>
<dbReference type="CDD" id="cd09279">
    <property type="entry name" value="RNase_HI_like"/>
    <property type="match status" value="1"/>
</dbReference>
<sequence>MREVHYHDWLSNPVLVKKHDDIWRMCVDFKDLNKACPKDGITRAGEIVEGRILCGFPFNCFLGSRYKRDTPNQIEEEDEEKKTAGSSQTKAFFVTRNAFGLRKLAIVKPYQRLWTGHSTDKLVEILKSALCELKKRNVLGISKSHNGVKKRSVSIKLYEGAQQNYPCSSHSEEKRGISIIFLAASKEAGVPEDNIHFHGKISASTSTCKQKAKKILPSTPNCSNNRSTNQKHTILKPKKLWFGMQSGSYSRRFGIHYRPRISVKGQVLADFILERPEEENSDVLAKEEEPLLAQWTLFTDGSSRVDGCGAGIILTNPEGIEFMYALQYQFKATNNEAEYEALIAGLRIAEKMGAQNLQVNVDSKLVANQVNGTYIAKETDMVKYLEKVKTLAKAFGEFSINQVPRKENKKADAT</sequence>
<evidence type="ECO:0000259" key="1">
    <source>
        <dbReference type="PROSITE" id="PS50879"/>
    </source>
</evidence>
<feature type="domain" description="RNase H type-1" evidence="1">
    <location>
        <begin position="291"/>
        <end position="414"/>
    </location>
</feature>
<dbReference type="EMBL" id="BQNB010018071">
    <property type="protein sequence ID" value="GJT70383.1"/>
    <property type="molecule type" value="Genomic_DNA"/>
</dbReference>
<keyword evidence="2" id="KW-0808">Transferase</keyword>
<dbReference type="Gene3D" id="3.10.10.10">
    <property type="entry name" value="HIV Type 1 Reverse Transcriptase, subunit A, domain 1"/>
    <property type="match status" value="1"/>
</dbReference>
<dbReference type="PANTHER" id="PTHR48475">
    <property type="entry name" value="RIBONUCLEASE H"/>
    <property type="match status" value="1"/>
</dbReference>
<dbReference type="PROSITE" id="PS50879">
    <property type="entry name" value="RNASE_H_1"/>
    <property type="match status" value="1"/>
</dbReference>
<comment type="caution">
    <text evidence="2">The sequence shown here is derived from an EMBL/GenBank/DDBJ whole genome shotgun (WGS) entry which is preliminary data.</text>
</comment>
<keyword evidence="3" id="KW-1185">Reference proteome</keyword>
<name>A0ABQ5G5B9_9ASTR</name>
<dbReference type="SUPFAM" id="SSF56672">
    <property type="entry name" value="DNA/RNA polymerases"/>
    <property type="match status" value="1"/>
</dbReference>
<dbReference type="Proteomes" id="UP001151760">
    <property type="component" value="Unassembled WGS sequence"/>
</dbReference>
<keyword evidence="2" id="KW-0548">Nucleotidyltransferase</keyword>
<dbReference type="InterPro" id="IPR036397">
    <property type="entry name" value="RNaseH_sf"/>
</dbReference>
<organism evidence="2 3">
    <name type="scientific">Tanacetum coccineum</name>
    <dbReference type="NCBI Taxonomy" id="301880"/>
    <lineage>
        <taxon>Eukaryota</taxon>
        <taxon>Viridiplantae</taxon>
        <taxon>Streptophyta</taxon>
        <taxon>Embryophyta</taxon>
        <taxon>Tracheophyta</taxon>
        <taxon>Spermatophyta</taxon>
        <taxon>Magnoliopsida</taxon>
        <taxon>eudicotyledons</taxon>
        <taxon>Gunneridae</taxon>
        <taxon>Pentapetalae</taxon>
        <taxon>asterids</taxon>
        <taxon>campanulids</taxon>
        <taxon>Asterales</taxon>
        <taxon>Asteraceae</taxon>
        <taxon>Asteroideae</taxon>
        <taxon>Anthemideae</taxon>
        <taxon>Anthemidinae</taxon>
        <taxon>Tanacetum</taxon>
    </lineage>
</organism>
<evidence type="ECO:0000313" key="2">
    <source>
        <dbReference type="EMBL" id="GJT70383.1"/>
    </source>
</evidence>
<proteinExistence type="predicted"/>
<dbReference type="Gene3D" id="3.30.420.10">
    <property type="entry name" value="Ribonuclease H-like superfamily/Ribonuclease H"/>
    <property type="match status" value="1"/>
</dbReference>
<dbReference type="GO" id="GO:0003964">
    <property type="term" value="F:RNA-directed DNA polymerase activity"/>
    <property type="evidence" value="ECO:0007669"/>
    <property type="project" value="UniProtKB-KW"/>
</dbReference>
<dbReference type="InterPro" id="IPR043502">
    <property type="entry name" value="DNA/RNA_pol_sf"/>
</dbReference>
<evidence type="ECO:0000313" key="3">
    <source>
        <dbReference type="Proteomes" id="UP001151760"/>
    </source>
</evidence>
<dbReference type="InterPro" id="IPR002156">
    <property type="entry name" value="RNaseH_domain"/>
</dbReference>
<gene>
    <name evidence="2" type="ORF">Tco_1029669</name>
</gene>
<keyword evidence="2" id="KW-0695">RNA-directed DNA polymerase</keyword>
<dbReference type="SUPFAM" id="SSF53098">
    <property type="entry name" value="Ribonuclease H-like"/>
    <property type="match status" value="1"/>
</dbReference>
<reference evidence="2" key="1">
    <citation type="journal article" date="2022" name="Int. J. Mol. Sci.">
        <title>Draft Genome of Tanacetum Coccineum: Genomic Comparison of Closely Related Tanacetum-Family Plants.</title>
        <authorList>
            <person name="Yamashiro T."/>
            <person name="Shiraishi A."/>
            <person name="Nakayama K."/>
            <person name="Satake H."/>
        </authorList>
    </citation>
    <scope>NUCLEOTIDE SEQUENCE</scope>
</reference>
<reference evidence="2" key="2">
    <citation type="submission" date="2022-01" db="EMBL/GenBank/DDBJ databases">
        <authorList>
            <person name="Yamashiro T."/>
            <person name="Shiraishi A."/>
            <person name="Satake H."/>
            <person name="Nakayama K."/>
        </authorList>
    </citation>
    <scope>NUCLEOTIDE SEQUENCE</scope>
</reference>
<accession>A0ABQ5G5B9</accession>
<dbReference type="Pfam" id="PF13456">
    <property type="entry name" value="RVT_3"/>
    <property type="match status" value="1"/>
</dbReference>
<dbReference type="InterPro" id="IPR012337">
    <property type="entry name" value="RNaseH-like_sf"/>
</dbReference>
<protein>
    <submittedName>
        <fullName evidence="2">Reverse transcriptase domain-containing protein</fullName>
    </submittedName>
</protein>